<dbReference type="UniPathway" id="UPA00588">
    <property type="reaction ID" value="UER00646"/>
</dbReference>
<evidence type="ECO:0000313" key="13">
    <source>
        <dbReference type="EMBL" id="QGG79479.1"/>
    </source>
</evidence>
<evidence type="ECO:0000256" key="4">
    <source>
        <dbReference type="ARBA" id="ARBA00004659"/>
    </source>
</evidence>
<comment type="catalytic activity">
    <reaction evidence="1 11">
        <text>AMP + diphosphate = 5-phospho-alpha-D-ribose 1-diphosphate + adenine</text>
        <dbReference type="Rhea" id="RHEA:16609"/>
        <dbReference type="ChEBI" id="CHEBI:16708"/>
        <dbReference type="ChEBI" id="CHEBI:33019"/>
        <dbReference type="ChEBI" id="CHEBI:58017"/>
        <dbReference type="ChEBI" id="CHEBI:456215"/>
        <dbReference type="EC" id="2.4.2.7"/>
    </reaction>
</comment>
<dbReference type="KEGG" id="llp:GH975_02410"/>
<dbReference type="GO" id="GO:0002055">
    <property type="term" value="F:adenine binding"/>
    <property type="evidence" value="ECO:0007669"/>
    <property type="project" value="TreeGrafter"/>
</dbReference>
<gene>
    <name evidence="11" type="primary">apt</name>
    <name evidence="13" type="ORF">GH975_02410</name>
</gene>
<dbReference type="Pfam" id="PF00156">
    <property type="entry name" value="Pribosyltran"/>
    <property type="match status" value="1"/>
</dbReference>
<dbReference type="InterPro" id="IPR050054">
    <property type="entry name" value="UPRTase/APRTase"/>
</dbReference>
<organism evidence="13 14">
    <name type="scientific">Litorivicinus lipolyticus</name>
    <dbReference type="NCBI Taxonomy" id="418701"/>
    <lineage>
        <taxon>Bacteria</taxon>
        <taxon>Pseudomonadati</taxon>
        <taxon>Pseudomonadota</taxon>
        <taxon>Gammaproteobacteria</taxon>
        <taxon>Oceanospirillales</taxon>
        <taxon>Litorivicinaceae</taxon>
        <taxon>Litorivicinus</taxon>
    </lineage>
</organism>
<dbReference type="InterPro" id="IPR005764">
    <property type="entry name" value="Ade_phspho_trans"/>
</dbReference>
<evidence type="ECO:0000256" key="2">
    <source>
        <dbReference type="ARBA" id="ARBA00003968"/>
    </source>
</evidence>
<dbReference type="NCBIfam" id="NF002636">
    <property type="entry name" value="PRK02304.1-5"/>
    <property type="match status" value="1"/>
</dbReference>
<evidence type="ECO:0000256" key="5">
    <source>
        <dbReference type="ARBA" id="ARBA00008391"/>
    </source>
</evidence>
<evidence type="ECO:0000256" key="1">
    <source>
        <dbReference type="ARBA" id="ARBA00000868"/>
    </source>
</evidence>
<dbReference type="GO" id="GO:0006168">
    <property type="term" value="P:adenine salvage"/>
    <property type="evidence" value="ECO:0007669"/>
    <property type="project" value="InterPro"/>
</dbReference>
<dbReference type="EC" id="2.4.2.7" evidence="6 11"/>
<dbReference type="CDD" id="cd06223">
    <property type="entry name" value="PRTases_typeI"/>
    <property type="match status" value="1"/>
</dbReference>
<evidence type="ECO:0000259" key="12">
    <source>
        <dbReference type="Pfam" id="PF00156"/>
    </source>
</evidence>
<evidence type="ECO:0000256" key="9">
    <source>
        <dbReference type="ARBA" id="ARBA00022679"/>
    </source>
</evidence>
<dbReference type="PANTHER" id="PTHR32315">
    <property type="entry name" value="ADENINE PHOSPHORIBOSYLTRANSFERASE"/>
    <property type="match status" value="1"/>
</dbReference>
<dbReference type="HAMAP" id="MF_00004">
    <property type="entry name" value="Aden_phosphoribosyltr"/>
    <property type="match status" value="1"/>
</dbReference>
<dbReference type="GO" id="GO:0006166">
    <property type="term" value="P:purine ribonucleoside salvage"/>
    <property type="evidence" value="ECO:0007669"/>
    <property type="project" value="UniProtKB-KW"/>
</dbReference>
<comment type="function">
    <text evidence="2 11">Catalyzes a salvage reaction resulting in the formation of AMP, that is energically less costly than de novo synthesis.</text>
</comment>
<dbReference type="SUPFAM" id="SSF53271">
    <property type="entry name" value="PRTase-like"/>
    <property type="match status" value="1"/>
</dbReference>
<dbReference type="GO" id="GO:0005737">
    <property type="term" value="C:cytoplasm"/>
    <property type="evidence" value="ECO:0007669"/>
    <property type="project" value="UniProtKB-SubCell"/>
</dbReference>
<dbReference type="AlphaFoldDB" id="A0A5Q2Q5W2"/>
<comment type="subunit">
    <text evidence="11">Homodimer.</text>
</comment>
<comment type="similarity">
    <text evidence="5 11">Belongs to the purine/pyrimidine phosphoribosyltransferase family.</text>
</comment>
<dbReference type="EMBL" id="CP045871">
    <property type="protein sequence ID" value="QGG79479.1"/>
    <property type="molecule type" value="Genomic_DNA"/>
</dbReference>
<dbReference type="FunFam" id="3.40.50.2020:FF:000021">
    <property type="entry name" value="Adenine phosphoribosyltransferase"/>
    <property type="match status" value="1"/>
</dbReference>
<name>A0A5Q2Q5W2_9GAMM</name>
<evidence type="ECO:0000256" key="10">
    <source>
        <dbReference type="ARBA" id="ARBA00022726"/>
    </source>
</evidence>
<keyword evidence="7 11" id="KW-0963">Cytoplasm</keyword>
<dbReference type="OrthoDB" id="9803963at2"/>
<sequence>MNFDQHIAKVPAFPKPGITFYDISPILEDPAVARQAVNTLSELAARYQPDVIIGLDARGFLFSLPVALALDIGTIMVRKAGKLPGQVIERSYALEYGEATLAIQTERDLHGKRVVIIDDLLATGGTVSAAQALIEQVGATVVASLFVVELTGLNGRARLSGDVHALQQYEF</sequence>
<dbReference type="RefSeq" id="WP_153712983.1">
    <property type="nucleotide sequence ID" value="NZ_CP045871.1"/>
</dbReference>
<keyword evidence="9 11" id="KW-0808">Transferase</keyword>
<proteinExistence type="inferred from homology"/>
<dbReference type="Proteomes" id="UP000388235">
    <property type="component" value="Chromosome"/>
</dbReference>
<dbReference type="InterPro" id="IPR029057">
    <property type="entry name" value="PRTase-like"/>
</dbReference>
<comment type="pathway">
    <text evidence="4 11">Purine metabolism; AMP biosynthesis via salvage pathway; AMP from adenine: step 1/1.</text>
</comment>
<dbReference type="GO" id="GO:0016208">
    <property type="term" value="F:AMP binding"/>
    <property type="evidence" value="ECO:0007669"/>
    <property type="project" value="TreeGrafter"/>
</dbReference>
<dbReference type="GO" id="GO:0003999">
    <property type="term" value="F:adenine phosphoribosyltransferase activity"/>
    <property type="evidence" value="ECO:0007669"/>
    <property type="project" value="UniProtKB-UniRule"/>
</dbReference>
<dbReference type="PANTHER" id="PTHR32315:SF3">
    <property type="entry name" value="ADENINE PHOSPHORIBOSYLTRANSFERASE"/>
    <property type="match status" value="1"/>
</dbReference>
<evidence type="ECO:0000256" key="8">
    <source>
        <dbReference type="ARBA" id="ARBA00022676"/>
    </source>
</evidence>
<evidence type="ECO:0000313" key="14">
    <source>
        <dbReference type="Proteomes" id="UP000388235"/>
    </source>
</evidence>
<reference evidence="13 14" key="1">
    <citation type="submission" date="2019-11" db="EMBL/GenBank/DDBJ databases">
        <authorList>
            <person name="Khan S.A."/>
            <person name="Jeon C.O."/>
            <person name="Chun B.H."/>
        </authorList>
    </citation>
    <scope>NUCLEOTIDE SEQUENCE [LARGE SCALE GENOMIC DNA]</scope>
    <source>
        <strain evidence="13 14">IMCC 1097</strain>
    </source>
</reference>
<dbReference type="Gene3D" id="3.40.50.2020">
    <property type="match status" value="1"/>
</dbReference>
<evidence type="ECO:0000256" key="3">
    <source>
        <dbReference type="ARBA" id="ARBA00004496"/>
    </source>
</evidence>
<evidence type="ECO:0000256" key="6">
    <source>
        <dbReference type="ARBA" id="ARBA00011893"/>
    </source>
</evidence>
<protein>
    <recommendedName>
        <fullName evidence="6 11">Adenine phosphoribosyltransferase</fullName>
        <shortName evidence="11">APRT</shortName>
        <ecNumber evidence="6 11">2.4.2.7</ecNumber>
    </recommendedName>
</protein>
<keyword evidence="10 11" id="KW-0660">Purine salvage</keyword>
<dbReference type="InterPro" id="IPR000836">
    <property type="entry name" value="PRTase_dom"/>
</dbReference>
<accession>A0A5Q2Q5W2</accession>
<keyword evidence="14" id="KW-1185">Reference proteome</keyword>
<comment type="subcellular location">
    <subcellularLocation>
        <location evidence="3 11">Cytoplasm</location>
    </subcellularLocation>
</comment>
<evidence type="ECO:0000256" key="7">
    <source>
        <dbReference type="ARBA" id="ARBA00022490"/>
    </source>
</evidence>
<feature type="domain" description="Phosphoribosyltransferase" evidence="12">
    <location>
        <begin position="32"/>
        <end position="148"/>
    </location>
</feature>
<evidence type="ECO:0000256" key="11">
    <source>
        <dbReference type="HAMAP-Rule" id="MF_00004"/>
    </source>
</evidence>
<dbReference type="GO" id="GO:0044209">
    <property type="term" value="P:AMP salvage"/>
    <property type="evidence" value="ECO:0007669"/>
    <property type="project" value="UniProtKB-UniRule"/>
</dbReference>
<keyword evidence="8 11" id="KW-0328">Glycosyltransferase</keyword>